<dbReference type="Pfam" id="PF00501">
    <property type="entry name" value="AMP-binding"/>
    <property type="match status" value="4"/>
</dbReference>
<keyword evidence="3" id="KW-0596">Phosphopantetheine</keyword>
<geneLocation type="plasmid" evidence="7">
    <name>pFiD188</name>
</geneLocation>
<evidence type="ECO:0000256" key="5">
    <source>
        <dbReference type="ARBA" id="ARBA00022737"/>
    </source>
</evidence>
<dbReference type="GO" id="GO:0044550">
    <property type="term" value="P:secondary metabolite biosynthetic process"/>
    <property type="evidence" value="ECO:0007669"/>
    <property type="project" value="UniProtKB-ARBA"/>
</dbReference>
<dbReference type="GO" id="GO:0008610">
    <property type="term" value="P:lipid biosynthetic process"/>
    <property type="evidence" value="ECO:0007669"/>
    <property type="project" value="UniProtKB-ARBA"/>
</dbReference>
<gene>
    <name evidence="7" type="ORF">pFi_115</name>
</gene>
<dbReference type="KEGG" id="rfa:A3L23_04979"/>
<dbReference type="PROSITE" id="PS00012">
    <property type="entry name" value="PHOSPHOPANTETHEINE"/>
    <property type="match status" value="4"/>
</dbReference>
<dbReference type="GO" id="GO:0031177">
    <property type="term" value="F:phosphopantetheine binding"/>
    <property type="evidence" value="ECO:0007669"/>
    <property type="project" value="InterPro"/>
</dbReference>
<dbReference type="InterPro" id="IPR006162">
    <property type="entry name" value="Ppantetheine_attach_site"/>
</dbReference>
<dbReference type="InterPro" id="IPR000873">
    <property type="entry name" value="AMP-dep_synth/lig_dom"/>
</dbReference>
<dbReference type="PANTHER" id="PTHR45527:SF1">
    <property type="entry name" value="FATTY ACID SYNTHASE"/>
    <property type="match status" value="1"/>
</dbReference>
<dbReference type="InterPro" id="IPR025110">
    <property type="entry name" value="AMP-bd_C"/>
</dbReference>
<dbReference type="InterPro" id="IPR001031">
    <property type="entry name" value="Thioesterase"/>
</dbReference>
<keyword evidence="7" id="KW-0614">Plasmid</keyword>
<dbReference type="Gene3D" id="3.40.50.12780">
    <property type="entry name" value="N-terminal domain of ligase-like"/>
    <property type="match status" value="3"/>
</dbReference>
<dbReference type="InterPro" id="IPR036736">
    <property type="entry name" value="ACP-like_sf"/>
</dbReference>
<dbReference type="FunFam" id="1.10.1200.10:FF:000005">
    <property type="entry name" value="Nonribosomal peptide synthetase 1"/>
    <property type="match status" value="2"/>
</dbReference>
<dbReference type="EMBL" id="JN093097">
    <property type="protein sequence ID" value="AET25251.1"/>
    <property type="molecule type" value="Genomic_DNA"/>
</dbReference>
<dbReference type="SUPFAM" id="SSF53474">
    <property type="entry name" value="alpha/beta-Hydrolases"/>
    <property type="match status" value="1"/>
</dbReference>
<dbReference type="SUPFAM" id="SSF56801">
    <property type="entry name" value="Acetyl-CoA synthetase-like"/>
    <property type="match status" value="4"/>
</dbReference>
<dbReference type="InterPro" id="IPR009081">
    <property type="entry name" value="PP-bd_ACP"/>
</dbReference>
<dbReference type="Pfam" id="PF13193">
    <property type="entry name" value="AMP-binding_C"/>
    <property type="match status" value="4"/>
</dbReference>
<reference evidence="7" key="4">
    <citation type="submission" date="2011-06" db="EMBL/GenBank/DDBJ databases">
        <authorList>
            <person name="Vereecke D.M."/>
        </authorList>
    </citation>
    <scope>NUCLEOTIDE SEQUENCE</scope>
    <source>
        <strain evidence="7">D188</strain>
        <plasmid evidence="7">pFiD188</plasmid>
    </source>
</reference>
<dbReference type="GO" id="GO:0043041">
    <property type="term" value="P:amino acid activation for nonribosomal peptide biosynthetic process"/>
    <property type="evidence" value="ECO:0007669"/>
    <property type="project" value="TreeGrafter"/>
</dbReference>
<dbReference type="InterPro" id="IPR042099">
    <property type="entry name" value="ANL_N_sf"/>
</dbReference>
<comment type="similarity">
    <text evidence="2">Belongs to the ATP-dependent AMP-binding enzyme family.</text>
</comment>
<dbReference type="Pfam" id="PF00550">
    <property type="entry name" value="PP-binding"/>
    <property type="match status" value="4"/>
</dbReference>
<dbReference type="SUPFAM" id="SSF52777">
    <property type="entry name" value="CoA-dependent acyltransferases"/>
    <property type="match status" value="10"/>
</dbReference>
<dbReference type="RefSeq" id="WP_015586169.1">
    <property type="nucleotide sequence ID" value="NC_021080.1"/>
</dbReference>
<dbReference type="FunFam" id="2.30.38.10:FF:000001">
    <property type="entry name" value="Non-ribosomal peptide synthetase PvdI"/>
    <property type="match status" value="3"/>
</dbReference>
<dbReference type="GO" id="GO:0017000">
    <property type="term" value="P:antibiotic biosynthetic process"/>
    <property type="evidence" value="ECO:0007669"/>
    <property type="project" value="UniProtKB-KW"/>
</dbReference>
<keyword evidence="4" id="KW-0597">Phosphoprotein</keyword>
<dbReference type="GO" id="GO:0003824">
    <property type="term" value="F:catalytic activity"/>
    <property type="evidence" value="ECO:0007669"/>
    <property type="project" value="InterPro"/>
</dbReference>
<keyword evidence="5" id="KW-0677">Repeat</keyword>
<evidence type="ECO:0000256" key="3">
    <source>
        <dbReference type="ARBA" id="ARBA00022450"/>
    </source>
</evidence>
<reference evidence="7" key="5">
    <citation type="journal article" date="2012" name="Mol. Plant Microbe Interact.">
        <title>pFiD188, the linear virulence plasmid of Rhodococcus fascians D188.</title>
        <authorList>
            <person name="Francis I."/>
            <person name="De Keyser A."/>
            <person name="De Backer P."/>
            <person name="Simon-Mateo C."/>
            <person name="Kalkus J."/>
            <person name="Pertry I."/>
            <person name="Ardiles-Diaz W."/>
            <person name="De Rycke R."/>
            <person name="Vandeputte O.M."/>
            <person name="El Jaziri M."/>
            <person name="Holsters M."/>
            <person name="Vereecke D."/>
        </authorList>
    </citation>
    <scope>NUCLEOTIDE SEQUENCE</scope>
    <source>
        <strain evidence="7">D188</strain>
        <plasmid evidence="7">pFiD188</plasmid>
    </source>
</reference>
<dbReference type="NCBIfam" id="NF003417">
    <property type="entry name" value="PRK04813.1"/>
    <property type="match status" value="4"/>
</dbReference>
<sequence>MIPLSFAQRRLWFIHQLEGLSSTYNIPLVLRLTGELSVHSLGRAIGDVVSRHESLRTVFPSHEGVPEQRVLGSADADFGWDVVEASGWSTDALNDAVAQAVGYKFDLSFEIPFRAQLFRLSADQHVLVLLMHHIASDGQSLTPLVRDVGLAYRAHVGVEVPAWVPLPLRYRDYTLRQRESLGDESDPDSALSRHLLYWKNTLAGYEGRLELPTDRPYPVVADYRGNRIPIEWPVSMQEQVRQLAREHRSTGFMVISTALAVLLSELSGTSDVAFGVPTTGRRDADLAEMVGFFANTVVLRVDVSASSTFRRLLQKVRDAVLDALAHQDVPFDALVDLVKPARSQSHHPLVQVMLGWQNQISTELDLPGVLAEAVPTISRQARMDLTFSLRERYSEFGEPQGIDGVVEYRSDVYDAASVETMIVRLGRIIAEMIAVIDQPVISIDVLDRNEHTHLDRLGNRSAHSQTAASISIAELFAAQANRAPEAHAMVFEDQVWTYREVDEASTQLAHLLAVRGVRGGEVVALMLPRSNKTVIAILAVLKLGATYVPIDIKHPDERVAFILGDAAPAALVTTAELTCRVDCFGIEVVDVDDDAIAVQPVTALPAPEAGQVAYIIYTSGTTGVPKGVAVTQASVTRLFSSTAPGFVPSSNQVWSLFHSYAFDVSVWEMWGALLHGGRLVVVPGEIAQSANDFHQLLRDQNVSVLSQTPSAFYALQAVDMRRPGESRLSGLEAIVFAGEALEPSKLRPWLDQLDSWPHLINMYGTTETTVHASFRRIVSSDLDSHVSPVGGPLADLAFFVLNTGLRRVPVGVVGELYVAGHGVGLGYLKRMGLTASRFVASPLGPPGSRMYRTGDVVRWNREGELEYVGRSDDQVKIRGFRVEPGEVEAALSRVAGVERAAVVVRSSSSGKQLIGYVVPAETGPKVNGAVVRGDVAAHLPEYMVPTVVMIVDDLPLTVNGKLDKQALPNPEFAGGSYRNPSTLVEGILAEIFARVLDLPRVGVDDSFFDLGGNSLSAMRVIAAVQESFDSSIGVKALWEASTVSGFARLVGGSPGGGVAWVPVARPKRLPLSFAQRRLWFIHQMEGQSATYNIPLLIQITGSLDVCALRAAIADVVERHESLRTVFPAVAGVPEQRVLAAETDFDWDIIDATTWTELQISDAARVRGQHAFDLAEDLPFRAALFVVSATDHRLVVVMHHIAVDGGSLPPLLRDLWSAYGVRAAGESPSWSPLPVQYADYTLWQHALLGDEADSQSVLAGQLKFWEHALKDLPSRLELPTDRSYPAETDTNGGRVVVEWPAELQELVRVVARERNATTFMVMSAALSVLLARLSGSADVAFGVPTAGRGRTEFDGMVGFFVNTLVLRTRVSAEMNFGDLLEEVRERSLDAFANQDVPFDALVERLNPVRTQAHHPLIQILFAWQNDPVPDISVPGLDVETASVDIGAARMDLAFSLRERFTADGQPDGISGIVEYRTDIFNAETVKRMAARWQQLLIAMAAGPDRPLASFDILGEDELTQLDVLGNRSAVTESVAGVSIPELFAEQVRVRPDVIAVVFEGRSWTYQELDDTSTQLAHLLAGRGVGVEDVVALLLPRSEHTVIAILSVLKLGSAYLPIDINTPDERLAFVLQDAAPAAILTTVSLAGRVSKSGVPLIDVEDPKVAEQPTTTLPVPNADLLAYIIYTSGTTGTPKGVSVTHRGVNDLIATHIARLANVEDPTTGTLEPHHHVWTLFHSYAFDFAVWEMCGALLHGGRLVVVPEEVAYSPSDFHNLLVNEEVTVLTQTPSALARLSPEGLPSIALLLLGGETCPAQLIERWVTPERAVINAYGPTECTVYVSMTEPLVPTGAVPIGAAGSGTALFVLDSGLRRVPIGVVGELYVAGRGVARGYVRRPGLTASRFVACPLGPLGSRMYRTGDLVRWNHDGELEYVGRSDDQVKIRGYRIEIGEIESVLRTAPGVGQAAVVVHEDHPGYKRLIGYVVPHTDWAGELDGNQLRRLTDAWLPEYMSLAAVVVLDALPMTSNGKLDKKRLPVPQLGQSNQYRAPTTPLEESLVDIYARVLNVEKVGVDDSFFDLGGDSISSIQVVSRARQVGLYCKPRDILVERTVARLAHALQLSVPEQSLLRPAEAGPVTATPIMRWLASLTAPTDEFNQTMLFQGPQQAKYSDVVLLLQALVDRHAMLRLQVDNAPTEDADNCIVLPTGSISAADCVTPVVDFSDTTFANALSRLDPRRGAMVHGLWAERTRQLLLIVHHLAVDAVSWGIIQRDLATGWRCLTERREITLDASGTSFREWSTMLAQYAAERKVTDQLPHWQRIEAVATLLPSPHPTPGIWRDVEHLSVSIDTELTEVLVTDVTAALHINVQDLLLIALGSALAEQHQHFDVPFRIDVESHGRRDEIGSGIDLTNTVGWFTAKHPVALNVVPMDRDTVLTGGSDMGIWIKDAKEQLRAHPDGITYGLLKYLGTNNLSGVDPAIGFNYLGRRSVSQLDAPLEDWRILGPTESPDARRFGSRSMLLPHTVGINAAVLAEGSQSELHVSWSWTSTQVDRSYITELYARWYDVLAGIAAYVQNGGGGLTPSDVLPAVVNQRQIDQLAQIVEPADLLPLTPLQTGLLFHRRSGSNEPVELYTVQLGIEIAGVLDVPRLREAAHTVVGRHPNLMARFVSEGFPEPVQIIPTRPDIPWTVVNGYECDQRLLDAELAACGNLVDEAPLRILLHQTGTNKHTLVLSVHHIVVDGWSIQILLKEMFAVYERETLAPAPTFRNYVEWLSAQDWSAARRHWQKLLAGLQTPTLLDPGDRFTDARSLLRVDLPIDVTRSVEQLARSQNTTMNIVLQAAWGRLLGALTGSGDVVFGTTVSGRPAELFGSESAVGMFINTVPVRASLTATTTTAELIGMLRDDYHDGLDHQFVALADIQRAAGHQQLFDTLFVYENYPLRMSGGQLETNGLSVRIASSREFTHYPIALQIWPGPQLRVRLEYRMAVLDERLAKQILVWLQTLLIAMAAGPDRPLASFDILGEDELTQLDVLGNRSAVTESVAGVSIPELFAEQVRVRPDVIAVVFEGRSWTYQELDDTSTQLAHLLAGRGVGVEDVVALLLPRSEHTVIAILSVLKLGSAYLPIDINTPDERLAFVLQDAKPAAIVTTVAQLHRVDESKVAVVTLGGRVTVEPPTVTFPFPHPELTAYVIYTSGTTGTPKGVSVTHQNVTQLFTRPARTSELSPGQVWSMFHSYSFDVSVWEMWGALLHGGRLVIASEDTANSATDFHDLLVNESVSVLTQTPSALGRLSPQRLSALRTIFVGGEACSPELVDRWASGREMINSYGPTESTVYASMSAPMKPGHGAPIGTPVPGDALFVLDSGLRRVPIGVVGELYVAGRGVARGYVRRPGLTASRFVACPLGPLGSRMYRTGDLVRWNHDGELEYVGRSDDQVKIRGYRIEIGEVEATLAALTGVERAAVVARDTDTGKQLIGYVVPTEVSAGIDGGALRERVAARLPAYMVPAVVMVIDELPLTVNGKLDKWALPEPQFASGVHRAPSSPVEEIISGIFTKVLDLPRVSVDDSFFDLGGNSLSAMRVVAAVQETFDCEISVRALMEAPTVAGLARVVGGGQSGTRQIWEPYARPAQLPLSFAQRRLWFIHQLEGPSATYNIPLVLRLIGLLDVDALTLAVADVVARHESVRTVFPATAGVPEQCILDASEGLVACKVIDATNWTDQQLDEAVGIVTRHAFDLETEIPFRARLFAVSTTEHHLALAMHHIAADGSSLSPLVRDLTTAYQARTTRTEPGWEPLPVQYADFTIWQHKLLGEADDPNTRSGRQTVLWERNLAGYAGLLELPTDRPYPAVANHQGGQVVVEWPAELQELVRVVARERNATTFMVMSAALSVLLARLSGSADVAFGVPTAGRGRTEFDGMVGFFVNTLVLRTRVSAEMNFGDLLEEVRERSLDAFANQDVPFDALVERLNPVRTQAHHPLIQILFAWQNVTLPDLSLPGLDISPQRTDTLTARMDLTFSLRERFDNSGRPIGIGGLVEYRTDVYDAETVKQLVTRWQRVLTTMLAGTDRSVASIDLLDERELTQLDALGARSVLNESIVDPAIPELFAEQVRVRPDVIAVVFEGRSWTYQELDDTSTQLAHLLAGRGVGVEDVVALLLPRSEHTVIAILSVLKLGSAYLPIDINTPDERLAFVLQDAAPAAILTTVSLAGRVSKSGVPLIDVEDPKVAEQPTTTLPVPNADLLAYIIYTSGTTGTPKGVGITQTNVTQTYAASEHAFKHSPDQVWSMFHSYSFDVSVWEMWGALLHGGRLVIIPEHAARSATDFHRILVDEQVTTVNQTPSALEMLSPEGIDQVRTIFVGGEACSPELVDRWASGREMINGYGETETFYASMSAPMKPGHGAPIGTPVPGDALFVLDSGLRRVPIGVVGELYVAGRGVARGYVRRPGLTASRFVACPLGPLGSRMYRTGDLVRWNHDGELEYVGRSDDQVKIRGYRIEIGEVEATLAALTGVERAAVVARDTDTGKQLIGYVVPTEVSAGIDGGALRERVAARLPAYMVPAVVMVIDELPLTVNGKLDKWALPEPQFASGVHRAPSSPVEEIISGIFTKVLDLPRVSVDDSFFDLGGNSLSAMRVVAAVQETFDCEISVRALMEAPTVAGLSKQLFNWSSSDEIPQVVKLCRGPGRPLFCIHPGGGVSWAYRALGSIVQRPIFAIQQTVDGERPRTVREMAGEYADLVQSVQPDGPYDLLGWSFGGVVAHQMATVLERRGAHVRRLILLDAALVEPGTTRSPDADFNETDVLRHFVSKNVDLPDLKELTSYEQATEWLETHSSLGAAIPPAWMISHVVRNLRFNSDLWHGHTPDLFGGGAVVFQGSDHERDPGYSRDWTRFIARPVTEIAVECEHNDMLSPDALDAYGDRLRAELEGDDYE</sequence>
<dbReference type="InterPro" id="IPR010060">
    <property type="entry name" value="NRPS_synth"/>
</dbReference>
<dbReference type="PANTHER" id="PTHR45527">
    <property type="entry name" value="NONRIBOSOMAL PEPTIDE SYNTHETASE"/>
    <property type="match status" value="1"/>
</dbReference>
<dbReference type="SUPFAM" id="SSF47336">
    <property type="entry name" value="ACP-like"/>
    <property type="match status" value="4"/>
</dbReference>
<dbReference type="Gene3D" id="3.30.559.10">
    <property type="entry name" value="Chloramphenicol acetyltransferase-like domain"/>
    <property type="match status" value="5"/>
</dbReference>
<evidence type="ECO:0000256" key="2">
    <source>
        <dbReference type="ARBA" id="ARBA00006432"/>
    </source>
</evidence>
<dbReference type="FunFam" id="3.40.50.12780:FF:000012">
    <property type="entry name" value="Non-ribosomal peptide synthetase"/>
    <property type="match status" value="4"/>
</dbReference>
<dbReference type="Gene3D" id="1.10.1200.10">
    <property type="entry name" value="ACP-like"/>
    <property type="match status" value="3"/>
</dbReference>
<organism evidence="7">
    <name type="scientific">Rhodococcoides fascians D188</name>
    <dbReference type="NCBI Taxonomy" id="1051973"/>
    <lineage>
        <taxon>Bacteria</taxon>
        <taxon>Bacillati</taxon>
        <taxon>Actinomycetota</taxon>
        <taxon>Actinomycetes</taxon>
        <taxon>Mycobacteriales</taxon>
        <taxon>Nocardiaceae</taxon>
        <taxon>Rhodococcoides</taxon>
    </lineage>
</organism>
<reference evidence="7" key="1">
    <citation type="journal article" date="2009" name="Proc. Natl. Acad. Sci. U.S.A.">
        <title>Identification of Rhodococcus fascians cytokinins and their modus operandi to reshape the plant.</title>
        <authorList>
            <person name="Pertry I."/>
            <person name="Vaclavikova K."/>
            <person name="Depuydt S."/>
            <person name="Galuszka P."/>
            <person name="Spichal L."/>
            <person name="Temmerman W."/>
            <person name="Stes E."/>
            <person name="Schmulling T."/>
            <person name="Kakimoto T."/>
            <person name="Van Montagu M.C."/>
            <person name="Strnad M."/>
            <person name="Holsters M."/>
            <person name="Tarkowski P."/>
            <person name="Vereecke D."/>
        </authorList>
    </citation>
    <scope>NUCLEOTIDE SEQUENCE</scope>
    <source>
        <strain evidence="7">D188</strain>
        <plasmid evidence="7">pFiD188</plasmid>
    </source>
</reference>
<dbReference type="Gene3D" id="3.40.50.980">
    <property type="match status" value="2"/>
</dbReference>
<evidence type="ECO:0000313" key="7">
    <source>
        <dbReference type="EMBL" id="AET25251.1"/>
    </source>
</evidence>
<dbReference type="Pfam" id="PF00668">
    <property type="entry name" value="Condensation"/>
    <property type="match status" value="5"/>
</dbReference>
<dbReference type="GO" id="GO:0005829">
    <property type="term" value="C:cytosol"/>
    <property type="evidence" value="ECO:0007669"/>
    <property type="project" value="TreeGrafter"/>
</dbReference>
<keyword evidence="6" id="KW-0045">Antibiotic biosynthesis</keyword>
<dbReference type="Pfam" id="PF00975">
    <property type="entry name" value="Thioesterase"/>
    <property type="match status" value="1"/>
</dbReference>
<reference evidence="7" key="3">
    <citation type="journal article" date="2011" name="Annu. Rev. Phytopathol.">
        <title>A successful bacterial coup d'etat: how Rhodococcus fascians redirects plant development.</title>
        <authorList>
            <person name="Stes E."/>
            <person name="Vandeputte O.M."/>
            <person name="El Jaziri M."/>
            <person name="Holsters M."/>
            <person name="Vereecke D."/>
        </authorList>
    </citation>
    <scope>NUCLEOTIDE SEQUENCE</scope>
    <source>
        <strain evidence="7">D188</strain>
        <plasmid evidence="7">pFiD188</plasmid>
    </source>
</reference>
<dbReference type="Gene3D" id="2.30.38.10">
    <property type="entry name" value="Luciferase, Domain 3"/>
    <property type="match status" value="1"/>
</dbReference>
<dbReference type="InterPro" id="IPR029058">
    <property type="entry name" value="AB_hydrolase_fold"/>
</dbReference>
<proteinExistence type="inferred from homology"/>
<dbReference type="CDD" id="cd17643">
    <property type="entry name" value="A_NRPS_Cytc1-like"/>
    <property type="match status" value="1"/>
</dbReference>
<dbReference type="SMART" id="SM00823">
    <property type="entry name" value="PKS_PP"/>
    <property type="match status" value="4"/>
</dbReference>
<evidence type="ECO:0000256" key="6">
    <source>
        <dbReference type="ARBA" id="ARBA00023194"/>
    </source>
</evidence>
<dbReference type="UniPathway" id="UPA00011"/>
<evidence type="ECO:0000256" key="4">
    <source>
        <dbReference type="ARBA" id="ARBA00022553"/>
    </source>
</evidence>
<dbReference type="PROSITE" id="PS00455">
    <property type="entry name" value="AMP_BINDING"/>
    <property type="match status" value="4"/>
</dbReference>
<dbReference type="NCBIfam" id="TIGR01720">
    <property type="entry name" value="NRPS-para261"/>
    <property type="match status" value="1"/>
</dbReference>
<dbReference type="PATRIC" id="fig|1051973.4.peg.5024"/>
<evidence type="ECO:0000256" key="1">
    <source>
        <dbReference type="ARBA" id="ARBA00001957"/>
    </source>
</evidence>
<dbReference type="InterPro" id="IPR010071">
    <property type="entry name" value="AA_adenyl_dom"/>
</dbReference>
<dbReference type="FunFam" id="3.30.300.30:FF:000010">
    <property type="entry name" value="Enterobactin synthetase component F"/>
    <property type="match status" value="3"/>
</dbReference>
<reference evidence="7" key="2">
    <citation type="journal article" date="2010" name="Mol. Plant Microbe Interact.">
        <title>Rhodococcus fascians impacts plant development through the dynamic fas-mediated production of a cytokinin mix.</title>
        <authorList>
            <person name="Pertry I."/>
            <person name="Vaclavikova K."/>
            <person name="Gemrotova M."/>
            <person name="Spichal L."/>
            <person name="Galuszka P."/>
            <person name="Depuydt S."/>
            <person name="Temmerman W."/>
            <person name="Stes E."/>
            <person name="De Keyser A."/>
            <person name="Riefler M."/>
            <person name="Biondi S."/>
            <person name="Novak O."/>
            <person name="Schmulling T."/>
            <person name="Strnad M."/>
            <person name="Tarkowski P."/>
            <person name="Holsters M."/>
            <person name="Vereecke D."/>
        </authorList>
    </citation>
    <scope>NUCLEOTIDE SEQUENCE</scope>
    <source>
        <strain evidence="7">D188</strain>
        <plasmid evidence="7">pFiD188</plasmid>
    </source>
</reference>
<dbReference type="InterPro" id="IPR023213">
    <property type="entry name" value="CAT-like_dom_sf"/>
</dbReference>
<dbReference type="Gene3D" id="3.40.50.1820">
    <property type="entry name" value="alpha/beta hydrolase"/>
    <property type="match status" value="1"/>
</dbReference>
<accession>G8JYY0</accession>
<dbReference type="InterPro" id="IPR045851">
    <property type="entry name" value="AMP-bd_C_sf"/>
</dbReference>
<dbReference type="Gene3D" id="3.30.300.30">
    <property type="match status" value="4"/>
</dbReference>
<dbReference type="InterPro" id="IPR001242">
    <property type="entry name" value="Condensation_dom"/>
</dbReference>
<dbReference type="Gene3D" id="3.30.559.30">
    <property type="entry name" value="Nonribosomal peptide synthetase, condensation domain"/>
    <property type="match status" value="5"/>
</dbReference>
<dbReference type="CDD" id="cd19540">
    <property type="entry name" value="LCL_NRPS-like"/>
    <property type="match status" value="3"/>
</dbReference>
<protein>
    <submittedName>
        <fullName evidence="7">Putative nonribosomal peptide synthetase</fullName>
    </submittedName>
</protein>
<dbReference type="InterPro" id="IPR020806">
    <property type="entry name" value="PKS_PP-bd"/>
</dbReference>
<dbReference type="PROSITE" id="PS50075">
    <property type="entry name" value="CARRIER"/>
    <property type="match status" value="4"/>
</dbReference>
<dbReference type="CDD" id="cd05930">
    <property type="entry name" value="A_NRPS"/>
    <property type="match status" value="3"/>
</dbReference>
<dbReference type="InterPro" id="IPR020845">
    <property type="entry name" value="AMP-binding_CS"/>
</dbReference>
<comment type="cofactor">
    <cofactor evidence="1">
        <name>pantetheine 4'-phosphate</name>
        <dbReference type="ChEBI" id="CHEBI:47942"/>
    </cofactor>
</comment>
<dbReference type="FunFam" id="3.40.50.980:FF:000001">
    <property type="entry name" value="Non-ribosomal peptide synthetase"/>
    <property type="match status" value="4"/>
</dbReference>
<name>G8JYY0_RHOFA</name>
<dbReference type="NCBIfam" id="TIGR01733">
    <property type="entry name" value="AA-adenyl-dom"/>
    <property type="match status" value="4"/>
</dbReference>